<evidence type="ECO:0000313" key="17">
    <source>
        <dbReference type="Proteomes" id="UP000562124"/>
    </source>
</evidence>
<dbReference type="CDD" id="cd01121">
    <property type="entry name" value="RadA_SMS_N"/>
    <property type="match status" value="1"/>
</dbReference>
<dbReference type="Pfam" id="PF13541">
    <property type="entry name" value="ChlI"/>
    <property type="match status" value="1"/>
</dbReference>
<evidence type="ECO:0000256" key="10">
    <source>
        <dbReference type="ARBA" id="ARBA00023204"/>
    </source>
</evidence>
<reference evidence="16 17" key="1">
    <citation type="submission" date="2020-04" db="EMBL/GenBank/DDBJ databases">
        <title>Sequencing and Assembly of C. fimi.</title>
        <authorList>
            <person name="Ramsey A.R."/>
        </authorList>
    </citation>
    <scope>NUCLEOTIDE SEQUENCE [LARGE SCALE GENOMIC DNA]</scope>
    <source>
        <strain evidence="16 17">SB</strain>
    </source>
</reference>
<dbReference type="SUPFAM" id="SSF52540">
    <property type="entry name" value="P-loop containing nucleoside triphosphate hydrolases"/>
    <property type="match status" value="1"/>
</dbReference>
<dbReference type="FunFam" id="3.40.50.300:FF:000050">
    <property type="entry name" value="DNA repair protein RadA"/>
    <property type="match status" value="1"/>
</dbReference>
<dbReference type="InterPro" id="IPR003593">
    <property type="entry name" value="AAA+_ATPase"/>
</dbReference>
<dbReference type="PANTHER" id="PTHR32472:SF10">
    <property type="entry name" value="DNA REPAIR PROTEIN RADA-LIKE PROTEIN"/>
    <property type="match status" value="1"/>
</dbReference>
<protein>
    <recommendedName>
        <fullName evidence="11 12">DNA repair protein RadA</fullName>
    </recommendedName>
</protein>
<evidence type="ECO:0000256" key="3">
    <source>
        <dbReference type="ARBA" id="ARBA00022763"/>
    </source>
</evidence>
<dbReference type="PRINTS" id="PR01874">
    <property type="entry name" value="DNAREPAIRADA"/>
</dbReference>
<dbReference type="GO" id="GO:0005524">
    <property type="term" value="F:ATP binding"/>
    <property type="evidence" value="ECO:0007669"/>
    <property type="project" value="UniProtKB-UniRule"/>
</dbReference>
<feature type="binding site" evidence="11">
    <location>
        <begin position="115"/>
        <end position="122"/>
    </location>
    <ligand>
        <name>ATP</name>
        <dbReference type="ChEBI" id="CHEBI:30616"/>
    </ligand>
</feature>
<accession>A0A7Y0LVU9</accession>
<keyword evidence="8 11" id="KW-0346">Stress response</keyword>
<keyword evidence="1 11" id="KW-0479">Metal-binding</keyword>
<evidence type="ECO:0000256" key="2">
    <source>
        <dbReference type="ARBA" id="ARBA00022741"/>
    </source>
</evidence>
<dbReference type="Proteomes" id="UP000562124">
    <property type="component" value="Unassembled WGS sequence"/>
</dbReference>
<evidence type="ECO:0000259" key="15">
    <source>
        <dbReference type="PROSITE" id="PS50162"/>
    </source>
</evidence>
<feature type="short sequence motif" description="RadA KNRFG motif" evidence="11">
    <location>
        <begin position="272"/>
        <end position="276"/>
    </location>
</feature>
<dbReference type="Pfam" id="PF18073">
    <property type="entry name" value="Zn_ribbon_LapB"/>
    <property type="match status" value="1"/>
</dbReference>
<evidence type="ECO:0000256" key="7">
    <source>
        <dbReference type="ARBA" id="ARBA00022840"/>
    </source>
</evidence>
<keyword evidence="17" id="KW-1185">Reference proteome</keyword>
<dbReference type="GO" id="GO:0016787">
    <property type="term" value="F:hydrolase activity"/>
    <property type="evidence" value="ECO:0007669"/>
    <property type="project" value="UniProtKB-KW"/>
</dbReference>
<organism evidence="16 17">
    <name type="scientific">Cellulomonas fimi</name>
    <dbReference type="NCBI Taxonomy" id="1708"/>
    <lineage>
        <taxon>Bacteria</taxon>
        <taxon>Bacillati</taxon>
        <taxon>Actinomycetota</taxon>
        <taxon>Actinomycetes</taxon>
        <taxon>Micrococcales</taxon>
        <taxon>Cellulomonadaceae</taxon>
        <taxon>Cellulomonas</taxon>
    </lineage>
</organism>
<dbReference type="InterPro" id="IPR020588">
    <property type="entry name" value="RecA_ATP-bd"/>
</dbReference>
<evidence type="ECO:0000256" key="13">
    <source>
        <dbReference type="RuleBase" id="RU003555"/>
    </source>
</evidence>
<feature type="domain" description="RecA family profile 1" evidence="15">
    <location>
        <begin position="86"/>
        <end position="235"/>
    </location>
</feature>
<evidence type="ECO:0000256" key="4">
    <source>
        <dbReference type="ARBA" id="ARBA00022771"/>
    </source>
</evidence>
<dbReference type="InterPro" id="IPR014721">
    <property type="entry name" value="Ribsml_uS5_D2-typ_fold_subgr"/>
</dbReference>
<keyword evidence="9 11" id="KW-0238">DNA-binding</keyword>
<keyword evidence="3 11" id="KW-0227">DNA damage</keyword>
<evidence type="ECO:0000256" key="14">
    <source>
        <dbReference type="SAM" id="MobiDB-lite"/>
    </source>
</evidence>
<feature type="region of interest" description="Disordered" evidence="14">
    <location>
        <begin position="1"/>
        <end position="24"/>
    </location>
</feature>
<dbReference type="Gene3D" id="3.40.50.300">
    <property type="entry name" value="P-loop containing nucleotide triphosphate hydrolases"/>
    <property type="match status" value="1"/>
</dbReference>
<dbReference type="InterPro" id="IPR041166">
    <property type="entry name" value="Rubredoxin_2"/>
</dbReference>
<dbReference type="SUPFAM" id="SSF54211">
    <property type="entry name" value="Ribosomal protein S5 domain 2-like"/>
    <property type="match status" value="1"/>
</dbReference>
<evidence type="ECO:0000313" key="16">
    <source>
        <dbReference type="EMBL" id="NMR18769.1"/>
    </source>
</evidence>
<dbReference type="GO" id="GO:0000725">
    <property type="term" value="P:recombinational repair"/>
    <property type="evidence" value="ECO:0007669"/>
    <property type="project" value="UniProtKB-UniRule"/>
</dbReference>
<dbReference type="EMBL" id="JABCJJ010000001">
    <property type="protein sequence ID" value="NMR18769.1"/>
    <property type="molecule type" value="Genomic_DNA"/>
</dbReference>
<gene>
    <name evidence="11 16" type="primary">radA</name>
    <name evidence="16" type="ORF">HIR71_00760</name>
</gene>
<dbReference type="InterPro" id="IPR027417">
    <property type="entry name" value="P-loop_NTPase"/>
</dbReference>
<comment type="caution">
    <text evidence="16">The sequence shown here is derived from an EMBL/GenBank/DDBJ whole genome shotgun (WGS) entry which is preliminary data.</text>
</comment>
<comment type="domain">
    <text evidence="11">The middle region has homology to RecA with ATPase motifs including the RadA KNRFG motif, while the C-terminus is homologous to Lon protease.</text>
</comment>
<dbReference type="NCBIfam" id="TIGR00416">
    <property type="entry name" value="sms"/>
    <property type="match status" value="1"/>
</dbReference>
<dbReference type="Gene3D" id="3.30.230.10">
    <property type="match status" value="1"/>
</dbReference>
<dbReference type="SMART" id="SM00382">
    <property type="entry name" value="AAA"/>
    <property type="match status" value="1"/>
</dbReference>
<dbReference type="Pfam" id="PF13481">
    <property type="entry name" value="AAA_25"/>
    <property type="match status" value="1"/>
</dbReference>
<dbReference type="InterPro" id="IPR020568">
    <property type="entry name" value="Ribosomal_Su5_D2-typ_SF"/>
</dbReference>
<evidence type="ECO:0000256" key="6">
    <source>
        <dbReference type="ARBA" id="ARBA00022833"/>
    </source>
</evidence>
<dbReference type="GO" id="GO:0005829">
    <property type="term" value="C:cytosol"/>
    <property type="evidence" value="ECO:0007669"/>
    <property type="project" value="TreeGrafter"/>
</dbReference>
<feature type="region of interest" description="Lon-protease-like" evidence="11">
    <location>
        <begin position="371"/>
        <end position="480"/>
    </location>
</feature>
<feature type="compositionally biased region" description="Low complexity" evidence="14">
    <location>
        <begin position="1"/>
        <end position="17"/>
    </location>
</feature>
<feature type="compositionally biased region" description="Low complexity" evidence="14">
    <location>
        <begin position="62"/>
        <end position="78"/>
    </location>
</feature>
<proteinExistence type="inferred from homology"/>
<dbReference type="GO" id="GO:0008270">
    <property type="term" value="F:zinc ion binding"/>
    <property type="evidence" value="ECO:0007669"/>
    <property type="project" value="UniProtKB-KW"/>
</dbReference>
<dbReference type="AlphaFoldDB" id="A0A7Y0LVU9"/>
<evidence type="ECO:0000256" key="1">
    <source>
        <dbReference type="ARBA" id="ARBA00022723"/>
    </source>
</evidence>
<keyword evidence="6 13" id="KW-0862">Zinc</keyword>
<dbReference type="HAMAP" id="MF_01498">
    <property type="entry name" value="RadA_bact"/>
    <property type="match status" value="1"/>
</dbReference>
<evidence type="ECO:0000256" key="8">
    <source>
        <dbReference type="ARBA" id="ARBA00023016"/>
    </source>
</evidence>
<sequence>MPASSAARPPAGRPPAARRVERAPRPAFRCGECGWTTAKWVGRCGECQAWGSVAEDTGPGGAAPRTTATSPARTPAQPIGDIDVEAARARPTGVGELDRVLGGGLVPGAVVLLAGEPGVGKSTLLLDVAARAARGGRRVLYVTGEESAGQVRLRAERIRALDPNLLLAAETDLGTVLGHLEQVEPDLLVVDSVQTIASTLVDGAPGGVAQVREVAAALIAVAKDRDLPVLLVGHVTKDGSIAGPRTLEHLVDVVCQFEGDRHSRLRLVRATKNRYGPTDEVGCFDLSETGIVGLTDPSGLFVSHALHHVPGTCVTVTLEGRRPLATEVQALVAPSVLSNPRRTTSGVDSSRLAMVLAVLQRRVGARLVDQDVYVSTVGGARVVEPAADLALALATVSARENVPLLAGVVALGEVGLAGEIRPVAGVARRLSEAARLGFTHGVVPRGSVEPTAAPAGMTLHEVGDLAEAVLLSSGPRSRPA</sequence>
<evidence type="ECO:0000256" key="5">
    <source>
        <dbReference type="ARBA" id="ARBA00022801"/>
    </source>
</evidence>
<evidence type="ECO:0000256" key="11">
    <source>
        <dbReference type="HAMAP-Rule" id="MF_01498"/>
    </source>
</evidence>
<feature type="region of interest" description="Disordered" evidence="14">
    <location>
        <begin position="55"/>
        <end position="78"/>
    </location>
</feature>
<evidence type="ECO:0000256" key="9">
    <source>
        <dbReference type="ARBA" id="ARBA00023125"/>
    </source>
</evidence>
<dbReference type="PANTHER" id="PTHR32472">
    <property type="entry name" value="DNA REPAIR PROTEIN RADA"/>
    <property type="match status" value="1"/>
</dbReference>
<comment type="function">
    <text evidence="11">Plays a role in repairing double-strand DNA breaks, probably involving stabilizing or processing branched DNA or blocked replication forks.</text>
</comment>
<keyword evidence="2 11" id="KW-0547">Nucleotide-binding</keyword>
<evidence type="ECO:0000256" key="12">
    <source>
        <dbReference type="NCBIfam" id="TIGR00416"/>
    </source>
</evidence>
<dbReference type="GO" id="GO:0140664">
    <property type="term" value="F:ATP-dependent DNA damage sensor activity"/>
    <property type="evidence" value="ECO:0007669"/>
    <property type="project" value="InterPro"/>
</dbReference>
<comment type="function">
    <text evidence="13">DNA-dependent ATPase involved in processing of recombination intermediates, plays a role in repairing DNA breaks. Stimulates the branch migration of RecA-mediated strand transfer reactions, allowing the 3' invading strand to extend heteroduplex DNA faster. Binds ssDNA in the presence of ADP but not other nucleotides, has ATPase activity that is stimulated by ssDNA and various branched DNA structures, but inhibited by SSB. Does not have RecA's homology-searching function.</text>
</comment>
<comment type="similarity">
    <text evidence="11 13">Belongs to the RecA family. RadA subfamily.</text>
</comment>
<dbReference type="InterPro" id="IPR004504">
    <property type="entry name" value="DNA_repair_RadA"/>
</dbReference>
<keyword evidence="10 11" id="KW-0234">DNA repair</keyword>
<dbReference type="GO" id="GO:0003684">
    <property type="term" value="F:damaged DNA binding"/>
    <property type="evidence" value="ECO:0007669"/>
    <property type="project" value="InterPro"/>
</dbReference>
<keyword evidence="7 11" id="KW-0067">ATP-binding</keyword>
<keyword evidence="5" id="KW-0378">Hydrolase</keyword>
<dbReference type="PROSITE" id="PS50162">
    <property type="entry name" value="RECA_2"/>
    <property type="match status" value="1"/>
</dbReference>
<keyword evidence="4 13" id="KW-0863">Zinc-finger</keyword>
<name>A0A7Y0LVU9_CELFI</name>
<dbReference type="RefSeq" id="WP_169322691.1">
    <property type="nucleotide sequence ID" value="NZ_JABCJJ010000001.1"/>
</dbReference>